<evidence type="ECO:0000313" key="2">
    <source>
        <dbReference type="EMBL" id="CAL34095.1"/>
    </source>
</evidence>
<dbReference type="AlphaFoldDB" id="A2AXF6"/>
<dbReference type="InterPro" id="IPR036271">
    <property type="entry name" value="Tet_transcr_reg_TetR-rel_C_sf"/>
</dbReference>
<organism evidence="2">
    <name type="scientific">Streptomyces virginiae</name>
    <name type="common">Streptomyces cinnamonensis</name>
    <dbReference type="NCBI Taxonomy" id="1961"/>
    <lineage>
        <taxon>Bacteria</taxon>
        <taxon>Bacillati</taxon>
        <taxon>Actinomycetota</taxon>
        <taxon>Actinomycetes</taxon>
        <taxon>Kitasatosporales</taxon>
        <taxon>Streptomycetaceae</taxon>
        <taxon>Streptomyces</taxon>
    </lineage>
</organism>
<proteinExistence type="predicted"/>
<dbReference type="EMBL" id="AM384985">
    <property type="protein sequence ID" value="CAL34095.1"/>
    <property type="molecule type" value="Genomic_DNA"/>
</dbReference>
<evidence type="ECO:0000259" key="1">
    <source>
        <dbReference type="Pfam" id="PF17920"/>
    </source>
</evidence>
<dbReference type="SUPFAM" id="SSF48498">
    <property type="entry name" value="Tetracyclin repressor-like, C-terminal domain"/>
    <property type="match status" value="1"/>
</dbReference>
<sequence>MPTAAQGPTALSDIGDALARAGAASLTGERAQLAEGLLRAALSKWEDPAARPQLLAAFSAVFAGEEGAAQMRDFMSQQIFRQLAASLDEPPKDFQEVAAALGVPPMNINAAQAQVWGVAVLRYVVKLEPLASATVDEVVALIAPTIQRYLVG</sequence>
<feature type="domain" description="Tetracyclin repressor-like C-terminal" evidence="1">
    <location>
        <begin position="32"/>
        <end position="150"/>
    </location>
</feature>
<dbReference type="Gene3D" id="1.10.357.10">
    <property type="entry name" value="Tetracycline Repressor, domain 2"/>
    <property type="match status" value="1"/>
</dbReference>
<protein>
    <submittedName>
        <fullName evidence="2">Putative transcriptional regulator</fullName>
    </submittedName>
</protein>
<gene>
    <name evidence="2" type="primary">fnq17</name>
</gene>
<name>A2AXF6_STRVG</name>
<accession>A2AXF6</accession>
<dbReference type="InterPro" id="IPR041678">
    <property type="entry name" value="TetR_C_16"/>
</dbReference>
<reference evidence="2" key="1">
    <citation type="journal article" date="2006" name="ChemBioChem">
        <title>A gene cluster for prenylated naphthoquinone and prenylated phenazine biosynthesis in Streptomyces cinnamonensis DSM 1042.</title>
        <authorList>
            <person name="Haagen Y."/>
            <person name="Gluck K."/>
            <person name="Fay K."/>
            <person name="Kammerer B."/>
            <person name="Gust B."/>
            <person name="Heide L."/>
        </authorList>
    </citation>
    <scope>NUCLEOTIDE SEQUENCE</scope>
    <source>
        <strain evidence="2">DSM 1042</strain>
    </source>
</reference>
<dbReference type="Pfam" id="PF17920">
    <property type="entry name" value="TetR_C_16"/>
    <property type="match status" value="1"/>
</dbReference>